<evidence type="ECO:0008006" key="2">
    <source>
        <dbReference type="Google" id="ProtNLM"/>
    </source>
</evidence>
<dbReference type="EMBL" id="CACRTZ010000037">
    <property type="protein sequence ID" value="VYU76310.1"/>
    <property type="molecule type" value="Genomic_DNA"/>
</dbReference>
<organism evidence="1">
    <name type="scientific">Phytobacter massiliensis</name>
    <dbReference type="NCBI Taxonomy" id="1485952"/>
    <lineage>
        <taxon>Bacteria</taxon>
        <taxon>Pseudomonadati</taxon>
        <taxon>Pseudomonadota</taxon>
        <taxon>Gammaproteobacteria</taxon>
        <taxon>Enterobacterales</taxon>
        <taxon>Enterobacteriaceae</taxon>
        <taxon>Phytobacter</taxon>
    </lineage>
</organism>
<name>A0A6N3HJA4_9ENTR</name>
<gene>
    <name evidence="1" type="ORF">EMLFYP7_03996</name>
</gene>
<sequence length="325" mass="37252">MHSGTFGGYFPLELNLSEQHYYPTARGYRSARSALYHLLTEKKPQRLWLPRLICQSVIEAVKAARVEIAWYTLDEALFPQLPAVLAESDFVLFVDYMGHCQPQKEKLMRLYPAGRIIFDHSQSFYNAPEPVFATVYSPRKFFGVADGGLLVTQDAMPLPASQDRDSFTRMTHLLLQHEYGTRAGYEDFQHAETALEDIEASRMSALTEKLLLSVNYQKIKAVRQRNYMFLRQQLASINASPFCADDIAGPFCYPLYFTGKKLRPRLIEQGIFVASYWQEVLSHVSEKSVEADYVNYMVPLPCDQRYEIADLKVMCQRVLDVIAGK</sequence>
<dbReference type="SUPFAM" id="SSF53383">
    <property type="entry name" value="PLP-dependent transferases"/>
    <property type="match status" value="1"/>
</dbReference>
<dbReference type="RefSeq" id="WP_156567265.1">
    <property type="nucleotide sequence ID" value="NZ_CACRTZ010000037.1"/>
</dbReference>
<protein>
    <recommendedName>
        <fullName evidence="2">DegT/DnrJ/EryC1/StrS aminotransferase family protein</fullName>
    </recommendedName>
</protein>
<dbReference type="AlphaFoldDB" id="A0A6N3HJA4"/>
<proteinExistence type="predicted"/>
<accession>A0A6N3HJA4</accession>
<reference evidence="1" key="1">
    <citation type="submission" date="2019-11" db="EMBL/GenBank/DDBJ databases">
        <authorList>
            <person name="Feng L."/>
        </authorList>
    </citation>
    <scope>NUCLEOTIDE SEQUENCE</scope>
    <source>
        <strain evidence="1">EMassiliensisLFYP7</strain>
    </source>
</reference>
<evidence type="ECO:0000313" key="1">
    <source>
        <dbReference type="EMBL" id="VYU76310.1"/>
    </source>
</evidence>
<dbReference type="InterPro" id="IPR015424">
    <property type="entry name" value="PyrdxlP-dep_Trfase"/>
</dbReference>